<gene>
    <name evidence="2" type="ORF">NRE15_11380</name>
</gene>
<feature type="signal peptide" evidence="1">
    <location>
        <begin position="1"/>
        <end position="20"/>
    </location>
</feature>
<dbReference type="RefSeq" id="WP_313792996.1">
    <property type="nucleotide sequence ID" value="NZ_CP102453.1"/>
</dbReference>
<dbReference type="EMBL" id="CP102453">
    <property type="protein sequence ID" value="UUX33494.1"/>
    <property type="molecule type" value="Genomic_DNA"/>
</dbReference>
<keyword evidence="3" id="KW-1185">Reference proteome</keyword>
<reference evidence="2 3" key="1">
    <citation type="submission" date="2022-08" db="EMBL/GenBank/DDBJ databases">
        <title>Aerococcaceae sp. nov isolated from spoiled eye mask.</title>
        <authorList>
            <person name="Zhou G."/>
            <person name="Xie X.-B."/>
            <person name="Shi Q.-S."/>
            <person name="Wang Y.-S."/>
            <person name="Wen X."/>
            <person name="Peng H."/>
            <person name="Yang X.-J."/>
            <person name="Tao H.-B."/>
            <person name="Huang X.-M."/>
        </authorList>
    </citation>
    <scope>NUCLEOTIDE SEQUENCE [LARGE SCALE GENOMIC DNA]</scope>
    <source>
        <strain evidence="3">DM20194951</strain>
    </source>
</reference>
<evidence type="ECO:0000313" key="3">
    <source>
        <dbReference type="Proteomes" id="UP001315967"/>
    </source>
</evidence>
<evidence type="ECO:0000256" key="1">
    <source>
        <dbReference type="SAM" id="SignalP"/>
    </source>
</evidence>
<sequence length="358" mass="39252">MKKTLLLLLSFFLITPINIAASEADDHSDHEHEHETTDSFEADDHHAHGTNYANFIPAQILNPDDSVYVAPEATADYVGLYTAEARVEPLNADVKIIMDISEDGLFNLAYYFVNDPEATGVRFYADADGQVHEREAVYQDLVVMTGALREGEGGLGTGLIGRTNSPVVLLDEQGEADRLYPYMSLAYDLRETYTNARVYQGVGVYLADDVVAVDVNHLIGLEDEDAIVARFALVEGDSADADAFLVADRVYEMLQYSFDNDLVEHNDFKMAFDSANDFVQTVLAMNLGTNTSFPQGTTVEALPADAVEVGDDVVVEYAVLINDALLYAYDAETSGLYMADAVEEIAGVYSAESWVTNQ</sequence>
<dbReference type="Proteomes" id="UP001315967">
    <property type="component" value="Chromosome"/>
</dbReference>
<organism evidence="2 3">
    <name type="scientific">Fundicoccus culcitae</name>
    <dbReference type="NCBI Taxonomy" id="2969821"/>
    <lineage>
        <taxon>Bacteria</taxon>
        <taxon>Bacillati</taxon>
        <taxon>Bacillota</taxon>
        <taxon>Bacilli</taxon>
        <taxon>Lactobacillales</taxon>
        <taxon>Aerococcaceae</taxon>
        <taxon>Fundicoccus</taxon>
    </lineage>
</organism>
<keyword evidence="1" id="KW-0732">Signal</keyword>
<feature type="chain" id="PRO_5047469447" evidence="1">
    <location>
        <begin position="21"/>
        <end position="358"/>
    </location>
</feature>
<protein>
    <submittedName>
        <fullName evidence="2">Uncharacterized protein</fullName>
    </submittedName>
</protein>
<accession>A0ABY5P4L9</accession>
<proteinExistence type="predicted"/>
<evidence type="ECO:0000313" key="2">
    <source>
        <dbReference type="EMBL" id="UUX33494.1"/>
    </source>
</evidence>
<name>A0ABY5P4L9_9LACT</name>